<dbReference type="Pfam" id="PF05154">
    <property type="entry name" value="TM2"/>
    <property type="match status" value="1"/>
</dbReference>
<feature type="transmembrane region" description="Helical" evidence="5">
    <location>
        <begin position="51"/>
        <end position="69"/>
    </location>
</feature>
<keyword evidence="3 5" id="KW-1133">Transmembrane helix</keyword>
<evidence type="ECO:0000259" key="6">
    <source>
        <dbReference type="Pfam" id="PF05154"/>
    </source>
</evidence>
<reference evidence="8 9" key="1">
    <citation type="submission" date="2010-08" db="EMBL/GenBank/DDBJ databases">
        <title>Complete sequence of Gallionella capsiferriformans ES-2.</title>
        <authorList>
            <consortium name="US DOE Joint Genome Institute"/>
            <person name="Lucas S."/>
            <person name="Copeland A."/>
            <person name="Lapidus A."/>
            <person name="Cheng J.-F."/>
            <person name="Bruce D."/>
            <person name="Goodwin L."/>
            <person name="Pitluck S."/>
            <person name="Chertkov O."/>
            <person name="Davenport K.W."/>
            <person name="Detter J.C."/>
            <person name="Han C."/>
            <person name="Tapia R."/>
            <person name="Land M."/>
            <person name="Hauser L."/>
            <person name="Chang Y.-J."/>
            <person name="Jeffries C."/>
            <person name="Kyrpides N."/>
            <person name="Ivanova N."/>
            <person name="Mikhailova N."/>
            <person name="Shelobolina E.S."/>
            <person name="Picardal F."/>
            <person name="Roden E."/>
            <person name="Emerson D."/>
            <person name="Woyke T."/>
        </authorList>
    </citation>
    <scope>NUCLEOTIDE SEQUENCE [LARGE SCALE GENOMIC DNA]</scope>
    <source>
        <strain evidence="8 9">ES-2</strain>
    </source>
</reference>
<sequence>MALIDCTECGNKISDLASSCPSCGAPLKSNQLIDTAQNMQNVVELRKNRSLAIVLALFLGGFGAHKFYLNQPGWGIAYLFFCWTFIPAIFSIVEAMIWLTKTDDEFFRTVG</sequence>
<dbReference type="RefSeq" id="WP_013294425.1">
    <property type="nucleotide sequence ID" value="NC_014394.1"/>
</dbReference>
<proteinExistence type="predicted"/>
<feature type="domain" description="Zinc-ribbon" evidence="7">
    <location>
        <begin position="6"/>
        <end position="27"/>
    </location>
</feature>
<organism evidence="8 9">
    <name type="scientific">Gallionella capsiferriformans (strain ES-2)</name>
    <name type="common">Gallionella ferruginea capsiferriformans (strain ES-2)</name>
    <dbReference type="NCBI Taxonomy" id="395494"/>
    <lineage>
        <taxon>Bacteria</taxon>
        <taxon>Pseudomonadati</taxon>
        <taxon>Pseudomonadota</taxon>
        <taxon>Betaproteobacteria</taxon>
        <taxon>Nitrosomonadales</taxon>
        <taxon>Gallionellaceae</taxon>
        <taxon>Gallionella</taxon>
    </lineage>
</organism>
<dbReference type="KEGG" id="gca:Galf_2506"/>
<dbReference type="OrthoDB" id="9816361at2"/>
<evidence type="ECO:0000256" key="4">
    <source>
        <dbReference type="ARBA" id="ARBA00023136"/>
    </source>
</evidence>
<name>D9SK93_GALCS</name>
<comment type="subcellular location">
    <subcellularLocation>
        <location evidence="1">Membrane</location>
        <topology evidence="1">Multi-pass membrane protein</topology>
    </subcellularLocation>
</comment>
<keyword evidence="2 5" id="KW-0812">Transmembrane</keyword>
<dbReference type="InterPro" id="IPR007829">
    <property type="entry name" value="TM2"/>
</dbReference>
<keyword evidence="9" id="KW-1185">Reference proteome</keyword>
<dbReference type="HOGENOM" id="CLU_081297_5_1_4"/>
<evidence type="ECO:0000256" key="2">
    <source>
        <dbReference type="ARBA" id="ARBA00022692"/>
    </source>
</evidence>
<dbReference type="eggNOG" id="COG2314">
    <property type="taxonomic scope" value="Bacteria"/>
</dbReference>
<evidence type="ECO:0000313" key="9">
    <source>
        <dbReference type="Proteomes" id="UP000001235"/>
    </source>
</evidence>
<dbReference type="Pfam" id="PF13240">
    <property type="entry name" value="Zn_Ribbon_1"/>
    <property type="match status" value="1"/>
</dbReference>
<feature type="domain" description="TM2" evidence="6">
    <location>
        <begin position="46"/>
        <end position="95"/>
    </location>
</feature>
<evidence type="ECO:0000256" key="1">
    <source>
        <dbReference type="ARBA" id="ARBA00004141"/>
    </source>
</evidence>
<evidence type="ECO:0008006" key="10">
    <source>
        <dbReference type="Google" id="ProtNLM"/>
    </source>
</evidence>
<dbReference type="Proteomes" id="UP000001235">
    <property type="component" value="Chromosome"/>
</dbReference>
<feature type="transmembrane region" description="Helical" evidence="5">
    <location>
        <begin position="75"/>
        <end position="99"/>
    </location>
</feature>
<evidence type="ECO:0000256" key="5">
    <source>
        <dbReference type="SAM" id="Phobius"/>
    </source>
</evidence>
<gene>
    <name evidence="8" type="ordered locus">Galf_2506</name>
</gene>
<evidence type="ECO:0000256" key="3">
    <source>
        <dbReference type="ARBA" id="ARBA00022989"/>
    </source>
</evidence>
<evidence type="ECO:0000259" key="7">
    <source>
        <dbReference type="Pfam" id="PF13240"/>
    </source>
</evidence>
<keyword evidence="4 5" id="KW-0472">Membrane</keyword>
<accession>D9SK93</accession>
<dbReference type="GO" id="GO:0016020">
    <property type="term" value="C:membrane"/>
    <property type="evidence" value="ECO:0007669"/>
    <property type="project" value="UniProtKB-SubCell"/>
</dbReference>
<dbReference type="STRING" id="395494.Galf_2506"/>
<evidence type="ECO:0000313" key="8">
    <source>
        <dbReference type="EMBL" id="ADL56505.1"/>
    </source>
</evidence>
<protein>
    <recommendedName>
        <fullName evidence="10">TM2 domain-containing protein</fullName>
    </recommendedName>
</protein>
<dbReference type="AlphaFoldDB" id="D9SK93"/>
<dbReference type="EMBL" id="CP002159">
    <property type="protein sequence ID" value="ADL56505.1"/>
    <property type="molecule type" value="Genomic_DNA"/>
</dbReference>
<dbReference type="InterPro" id="IPR026870">
    <property type="entry name" value="Zinc_ribbon_dom"/>
</dbReference>